<dbReference type="InterPro" id="IPR058192">
    <property type="entry name" value="WHD_ROQ1-like"/>
</dbReference>
<dbReference type="EMBL" id="CM004400">
    <property type="protein sequence ID" value="OAY32084.1"/>
    <property type="molecule type" value="Genomic_DNA"/>
</dbReference>
<sequence>MVAIVEGFFSEEDTPLGIPDTYSKIDELGAMINSLQQKAKFIHAIVETVTQSLNRVRLILPLHLVGMDTRLQGINSWLKDASDDFSIGMICGIGGVGKTPLAKIAFILNYQNFDSFSFLEVRAKVEQDNNGLVMLQRKLLSDILKEKAEEIYNKDEGTAMIREAIKRRKALIVLDDVDDNEQLAEFIGEWDILHSKGSKIIITTRQDWLLGSHAPYKKFEVQPLDENESLELFNLHAFPTGIPSSISMENSKNIVGLCGGLPLALEVLGSALSGNSRLSMDELKRRLETEEETEGENIQKTLRTSYNSFQEPRDKNLFLDIACFYIGKKKYQVDKVVEDCELYRTLGIQTLIDRHLGTDRIRSLIPYKQQLNLTPTNELNVGIEGFATMRNLKLLHLNNLNGGGYKSFPTRLIWLSWHGFPLQFIPNAFSLEELVVLDMRNSSLQYFRSNLKILNLSHSHLLVTFPDCTKLPNLELLILKGCLNLVEIDKSIGFLEKLILLNLKGCKNLKKLPREIARMKSLEEPLLSGCSELHEIPEELVELNSLKVCDASGTAINQASSISQLHSTGFSLAILPRFLTDLRLKDCNLSDDVIPMDLSRLCSLMMLELSGNPIQTLPESIVCLTLLQFLSLDRCRRLQFLPELPAALRGLNLVSCKSLEKLKGELWTEKESVGINGCANLLEIEGLYKLQKMTDFDKMMMDLLHLFNLKALESSFEVEMIIVKQNQCSQKNSSEIPSWYWYQTHLQLFKFRMPHVEGNRLTGLNLCVVYAFDSSKIDSFHPIVKDKYDGSFSFVIIITNITKGLEWFYRPAFFAKPETDVNMTWLSHWNFWDQLQGGDEIQVSVTGSFAVRVKKVGIDSVLEEADEVPLDLSPSGTLQIGLHMRLCLEKIDELEICNIFEL</sequence>
<dbReference type="InterPro" id="IPR027417">
    <property type="entry name" value="P-loop_NTPase"/>
</dbReference>
<keyword evidence="2" id="KW-0677">Repeat</keyword>
<dbReference type="InterPro" id="IPR032675">
    <property type="entry name" value="LRR_dom_sf"/>
</dbReference>
<proteinExistence type="predicted"/>
<dbReference type="Pfam" id="PF00931">
    <property type="entry name" value="NB-ARC"/>
    <property type="match status" value="1"/>
</dbReference>
<evidence type="ECO:0000256" key="2">
    <source>
        <dbReference type="ARBA" id="ARBA00022737"/>
    </source>
</evidence>
<dbReference type="Pfam" id="PF23282">
    <property type="entry name" value="WHD_ROQ1"/>
    <property type="match status" value="1"/>
</dbReference>
<name>A0A2C9ULY5_MANES</name>
<dbReference type="AlphaFoldDB" id="A0A2C9ULY5"/>
<protein>
    <submittedName>
        <fullName evidence="5">Uncharacterized protein</fullName>
    </submittedName>
</protein>
<dbReference type="Gene3D" id="3.40.50.300">
    <property type="entry name" value="P-loop containing nucleotide triphosphate hydrolases"/>
    <property type="match status" value="1"/>
</dbReference>
<gene>
    <name evidence="5" type="ORF">MANES_14G165100</name>
</gene>
<dbReference type="PRINTS" id="PR00364">
    <property type="entry name" value="DISEASERSIST"/>
</dbReference>
<dbReference type="PANTHER" id="PTHR11017:SF583">
    <property type="entry name" value="TIR DOMAIN-CONTAINING PROTEIN"/>
    <property type="match status" value="1"/>
</dbReference>
<dbReference type="InterPro" id="IPR002182">
    <property type="entry name" value="NB-ARC"/>
</dbReference>
<evidence type="ECO:0000313" key="5">
    <source>
        <dbReference type="EMBL" id="OAY32084.1"/>
    </source>
</evidence>
<feature type="domain" description="NB-ARC" evidence="3">
    <location>
        <begin position="70"/>
        <end position="239"/>
    </location>
</feature>
<dbReference type="GO" id="GO:0043531">
    <property type="term" value="F:ADP binding"/>
    <property type="evidence" value="ECO:0007669"/>
    <property type="project" value="InterPro"/>
</dbReference>
<evidence type="ECO:0000259" key="4">
    <source>
        <dbReference type="Pfam" id="PF23282"/>
    </source>
</evidence>
<accession>A0A2C9ULY5</accession>
<evidence type="ECO:0000256" key="1">
    <source>
        <dbReference type="ARBA" id="ARBA00022614"/>
    </source>
</evidence>
<dbReference type="Gene3D" id="1.10.8.430">
    <property type="entry name" value="Helical domain of apoptotic protease-activating factors"/>
    <property type="match status" value="1"/>
</dbReference>
<organism evidence="5">
    <name type="scientific">Manihot esculenta</name>
    <name type="common">Cassava</name>
    <name type="synonym">Jatropha manihot</name>
    <dbReference type="NCBI Taxonomy" id="3983"/>
    <lineage>
        <taxon>Eukaryota</taxon>
        <taxon>Viridiplantae</taxon>
        <taxon>Streptophyta</taxon>
        <taxon>Embryophyta</taxon>
        <taxon>Tracheophyta</taxon>
        <taxon>Spermatophyta</taxon>
        <taxon>Magnoliopsida</taxon>
        <taxon>eudicotyledons</taxon>
        <taxon>Gunneridae</taxon>
        <taxon>Pentapetalae</taxon>
        <taxon>rosids</taxon>
        <taxon>fabids</taxon>
        <taxon>Malpighiales</taxon>
        <taxon>Euphorbiaceae</taxon>
        <taxon>Crotonoideae</taxon>
        <taxon>Manihoteae</taxon>
        <taxon>Manihot</taxon>
    </lineage>
</organism>
<reference evidence="5" key="1">
    <citation type="submission" date="2016-02" db="EMBL/GenBank/DDBJ databases">
        <title>WGS assembly of Manihot esculenta.</title>
        <authorList>
            <person name="Bredeson J.V."/>
            <person name="Prochnik S.E."/>
            <person name="Lyons J.B."/>
            <person name="Schmutz J."/>
            <person name="Grimwood J."/>
            <person name="Vrebalov J."/>
            <person name="Bart R.S."/>
            <person name="Amuge T."/>
            <person name="Ferguson M.E."/>
            <person name="Green R."/>
            <person name="Putnam N."/>
            <person name="Stites J."/>
            <person name="Rounsley S."/>
            <person name="Rokhsar D.S."/>
        </authorList>
    </citation>
    <scope>NUCLEOTIDE SEQUENCE [LARGE SCALE GENOMIC DNA]</scope>
    <source>
        <tissue evidence="5">Leaf</tissue>
    </source>
</reference>
<dbReference type="InterPro" id="IPR044974">
    <property type="entry name" value="Disease_R_plants"/>
</dbReference>
<dbReference type="InterPro" id="IPR042197">
    <property type="entry name" value="Apaf_helical"/>
</dbReference>
<dbReference type="SUPFAM" id="SSF52058">
    <property type="entry name" value="L domain-like"/>
    <property type="match status" value="1"/>
</dbReference>
<dbReference type="PANTHER" id="PTHR11017">
    <property type="entry name" value="LEUCINE-RICH REPEAT-CONTAINING PROTEIN"/>
    <property type="match status" value="1"/>
</dbReference>
<dbReference type="SUPFAM" id="SSF52540">
    <property type="entry name" value="P-loop containing nucleoside triphosphate hydrolases"/>
    <property type="match status" value="1"/>
</dbReference>
<dbReference type="Gene3D" id="3.80.10.10">
    <property type="entry name" value="Ribonuclease Inhibitor"/>
    <property type="match status" value="2"/>
</dbReference>
<evidence type="ECO:0000259" key="3">
    <source>
        <dbReference type="Pfam" id="PF00931"/>
    </source>
</evidence>
<keyword evidence="1" id="KW-0433">Leucine-rich repeat</keyword>
<dbReference type="GO" id="GO:0006952">
    <property type="term" value="P:defense response"/>
    <property type="evidence" value="ECO:0007669"/>
    <property type="project" value="InterPro"/>
</dbReference>
<feature type="domain" description="Disease resistance protein Roq1-like winged-helix" evidence="4">
    <location>
        <begin position="313"/>
        <end position="356"/>
    </location>
</feature>